<dbReference type="PROSITE" id="PS51257">
    <property type="entry name" value="PROKAR_LIPOPROTEIN"/>
    <property type="match status" value="1"/>
</dbReference>
<feature type="transmembrane region" description="Helical" evidence="1">
    <location>
        <begin position="12"/>
        <end position="28"/>
    </location>
</feature>
<keyword evidence="1" id="KW-0472">Membrane</keyword>
<reference evidence="2" key="1">
    <citation type="journal article" date="2013" name="Environ. Microbiol.">
        <title>Microbiota from the distal guts of lean and obese adolescents exhibit partial functional redundancy besides clear differences in community structure.</title>
        <authorList>
            <person name="Ferrer M."/>
            <person name="Ruiz A."/>
            <person name="Lanza F."/>
            <person name="Haange S.B."/>
            <person name="Oberbach A."/>
            <person name="Till H."/>
            <person name="Bargiela R."/>
            <person name="Campoy C."/>
            <person name="Segura M.T."/>
            <person name="Richter M."/>
            <person name="von Bergen M."/>
            <person name="Seifert J."/>
            <person name="Suarez A."/>
        </authorList>
    </citation>
    <scope>NUCLEOTIDE SEQUENCE</scope>
</reference>
<organism evidence="2">
    <name type="scientific">human gut metagenome</name>
    <dbReference type="NCBI Taxonomy" id="408170"/>
    <lineage>
        <taxon>unclassified sequences</taxon>
        <taxon>metagenomes</taxon>
        <taxon>organismal metagenomes</taxon>
    </lineage>
</organism>
<name>K1TRD9_9ZZZZ</name>
<keyword evidence="1" id="KW-1133">Transmembrane helix</keyword>
<accession>K1TRD9</accession>
<comment type="caution">
    <text evidence="2">The sequence shown here is derived from an EMBL/GenBank/DDBJ whole genome shotgun (WGS) entry which is preliminary data.</text>
</comment>
<feature type="non-terminal residue" evidence="2">
    <location>
        <position position="75"/>
    </location>
</feature>
<sequence length="75" mass="8160">MKEKISPKKAIIVLTAFIGCLFVIKPTFRNAELIPSLIGLLGGFGAGIAYTMVRKLGQEKVEGSFIVFFFSAFST</sequence>
<gene>
    <name evidence="2" type="ORF">OBE_04075</name>
</gene>
<dbReference type="AlphaFoldDB" id="K1TRD9"/>
<evidence type="ECO:0000256" key="1">
    <source>
        <dbReference type="SAM" id="Phobius"/>
    </source>
</evidence>
<evidence type="ECO:0000313" key="2">
    <source>
        <dbReference type="EMBL" id="EKC70069.1"/>
    </source>
</evidence>
<keyword evidence="1" id="KW-0812">Transmembrane</keyword>
<feature type="transmembrane region" description="Helical" evidence="1">
    <location>
        <begin position="34"/>
        <end position="53"/>
    </location>
</feature>
<dbReference type="EMBL" id="AJWZ01002767">
    <property type="protein sequence ID" value="EKC70069.1"/>
    <property type="molecule type" value="Genomic_DNA"/>
</dbReference>
<protein>
    <submittedName>
        <fullName evidence="2">Uncharacterized protein</fullName>
    </submittedName>
</protein>
<proteinExistence type="predicted"/>